<dbReference type="InterPro" id="IPR036097">
    <property type="entry name" value="HisK_dim/P_sf"/>
</dbReference>
<dbReference type="GO" id="GO:0000155">
    <property type="term" value="F:phosphorelay sensor kinase activity"/>
    <property type="evidence" value="ECO:0007669"/>
    <property type="project" value="InterPro"/>
</dbReference>
<dbReference type="PATRIC" id="fig|908627.4.peg.8961"/>
<keyword evidence="5" id="KW-0997">Cell inner membrane</keyword>
<keyword evidence="7" id="KW-0808">Transferase</keyword>
<accession>A0A0J1CJR2</accession>
<name>A0A0J1CJR2_9BURK</name>
<evidence type="ECO:0000256" key="3">
    <source>
        <dbReference type="ARBA" id="ARBA00012438"/>
    </source>
</evidence>
<evidence type="ECO:0000256" key="12">
    <source>
        <dbReference type="ARBA" id="ARBA00022989"/>
    </source>
</evidence>
<dbReference type="InterPro" id="IPR003594">
    <property type="entry name" value="HATPase_dom"/>
</dbReference>
<dbReference type="InterPro" id="IPR036890">
    <property type="entry name" value="HATPase_C_sf"/>
</dbReference>
<evidence type="ECO:0000256" key="1">
    <source>
        <dbReference type="ARBA" id="ARBA00000085"/>
    </source>
</evidence>
<dbReference type="InterPro" id="IPR003661">
    <property type="entry name" value="HisK_dim/P_dom"/>
</dbReference>
<keyword evidence="13" id="KW-0902">Two-component regulatory system</keyword>
<dbReference type="InterPro" id="IPR003660">
    <property type="entry name" value="HAMP_dom"/>
</dbReference>
<comment type="subcellular location">
    <subcellularLocation>
        <location evidence="2">Cell inner membrane</location>
        <topology evidence="2">Multi-pass membrane protein</topology>
    </subcellularLocation>
</comment>
<evidence type="ECO:0000256" key="14">
    <source>
        <dbReference type="ARBA" id="ARBA00023136"/>
    </source>
</evidence>
<dbReference type="CDD" id="cd00082">
    <property type="entry name" value="HisKA"/>
    <property type="match status" value="1"/>
</dbReference>
<dbReference type="PROSITE" id="PS50885">
    <property type="entry name" value="HAMP"/>
    <property type="match status" value="1"/>
</dbReference>
<dbReference type="SMART" id="SM00304">
    <property type="entry name" value="HAMP"/>
    <property type="match status" value="1"/>
</dbReference>
<evidence type="ECO:0000259" key="17">
    <source>
        <dbReference type="PROSITE" id="PS50885"/>
    </source>
</evidence>
<evidence type="ECO:0000256" key="15">
    <source>
        <dbReference type="SAM" id="Phobius"/>
    </source>
</evidence>
<keyword evidence="10 18" id="KW-0418">Kinase</keyword>
<evidence type="ECO:0000256" key="9">
    <source>
        <dbReference type="ARBA" id="ARBA00022741"/>
    </source>
</evidence>
<dbReference type="InterPro" id="IPR050980">
    <property type="entry name" value="2C_sensor_his_kinase"/>
</dbReference>
<comment type="caution">
    <text evidence="18">The sequence shown here is derived from an EMBL/GenBank/DDBJ whole genome shotgun (WGS) entry which is preliminary data.</text>
</comment>
<feature type="transmembrane region" description="Helical" evidence="15">
    <location>
        <begin position="139"/>
        <end position="159"/>
    </location>
</feature>
<evidence type="ECO:0000313" key="19">
    <source>
        <dbReference type="Proteomes" id="UP000035963"/>
    </source>
</evidence>
<dbReference type="PANTHER" id="PTHR44936:SF5">
    <property type="entry name" value="SENSOR HISTIDINE KINASE ENVZ"/>
    <property type="match status" value="1"/>
</dbReference>
<evidence type="ECO:0000256" key="2">
    <source>
        <dbReference type="ARBA" id="ARBA00004429"/>
    </source>
</evidence>
<evidence type="ECO:0000256" key="8">
    <source>
        <dbReference type="ARBA" id="ARBA00022692"/>
    </source>
</evidence>
<evidence type="ECO:0000256" key="5">
    <source>
        <dbReference type="ARBA" id="ARBA00022519"/>
    </source>
</evidence>
<keyword evidence="9" id="KW-0547">Nucleotide-binding</keyword>
<dbReference type="OrthoDB" id="9804645at2"/>
<dbReference type="Pfam" id="PF00672">
    <property type="entry name" value="HAMP"/>
    <property type="match status" value="1"/>
</dbReference>
<dbReference type="InterPro" id="IPR005467">
    <property type="entry name" value="His_kinase_dom"/>
</dbReference>
<keyword evidence="6" id="KW-0597">Phosphoprotein</keyword>
<dbReference type="Gene3D" id="3.30.565.10">
    <property type="entry name" value="Histidine kinase-like ATPase, C-terminal domain"/>
    <property type="match status" value="1"/>
</dbReference>
<keyword evidence="19" id="KW-1185">Reference proteome</keyword>
<evidence type="ECO:0000313" key="18">
    <source>
        <dbReference type="EMBL" id="KLU20696.1"/>
    </source>
</evidence>
<evidence type="ECO:0000256" key="4">
    <source>
        <dbReference type="ARBA" id="ARBA00022475"/>
    </source>
</evidence>
<dbReference type="SUPFAM" id="SSF47384">
    <property type="entry name" value="Homodimeric domain of signal transducing histidine kinase"/>
    <property type="match status" value="1"/>
</dbReference>
<sequence length="422" mass="46366">MRNPFDTLFGRLALLTTGLIVLVHVTAYVAVNHERNIIDTEHARRDVMAALRMKEIDGADAAGVAKALGVRYIGAEKIIEAGCPAPCDHTNTPFDRDLLARLPAGSRVVSDTNGAVWVRYGNASFWLRLSDILVPSFHFFGQSAVTLVLALMLALVVAWQFQRPLRRLSGAARQFRSGRPTVPVEEGGPVEIRSLIADFNRMMHSLSLAEQERALLLAGIAHDLKAPITRMRLRVALMNDEERRTGFSRDAESLSAILAQFLEHAMRSSVAPSSTNVEPAPTEGVDEHCRKNYGGSLVDEGLVMLDLSAGEAFRLPSVDLDRIVSNLFENAMSHGEVPVEISTRKNGEHYRLTVRDHGEGVPDDQIESVMQPFVRANNQRAEQLHHGLGLAVVKRLACQNDGEIECRNAADGGFVVILSFPQ</sequence>
<dbReference type="SUPFAM" id="SSF158472">
    <property type="entry name" value="HAMP domain-like"/>
    <property type="match status" value="1"/>
</dbReference>
<dbReference type="Proteomes" id="UP000035963">
    <property type="component" value="Unassembled WGS sequence"/>
</dbReference>
<keyword evidence="12 15" id="KW-1133">Transmembrane helix</keyword>
<dbReference type="SMART" id="SM00387">
    <property type="entry name" value="HATPase_c"/>
    <property type="match status" value="1"/>
</dbReference>
<dbReference type="PROSITE" id="PS50109">
    <property type="entry name" value="HIS_KIN"/>
    <property type="match status" value="1"/>
</dbReference>
<keyword evidence="14 15" id="KW-0472">Membrane</keyword>
<evidence type="ECO:0000256" key="7">
    <source>
        <dbReference type="ARBA" id="ARBA00022679"/>
    </source>
</evidence>
<keyword evidence="8 15" id="KW-0812">Transmembrane</keyword>
<dbReference type="Gene3D" id="1.10.287.130">
    <property type="match status" value="1"/>
</dbReference>
<organism evidence="18 19">
    <name type="scientific">Caballeronia mineralivorans PML1(12)</name>
    <dbReference type="NCBI Taxonomy" id="908627"/>
    <lineage>
        <taxon>Bacteria</taxon>
        <taxon>Pseudomonadati</taxon>
        <taxon>Pseudomonadota</taxon>
        <taxon>Betaproteobacteria</taxon>
        <taxon>Burkholderiales</taxon>
        <taxon>Burkholderiaceae</taxon>
        <taxon>Caballeronia</taxon>
    </lineage>
</organism>
<dbReference type="EC" id="2.7.13.3" evidence="3"/>
<gene>
    <name evidence="18" type="ORF">EOS_40015</name>
</gene>
<evidence type="ECO:0000256" key="13">
    <source>
        <dbReference type="ARBA" id="ARBA00023012"/>
    </source>
</evidence>
<feature type="transmembrane region" description="Helical" evidence="15">
    <location>
        <begin position="12"/>
        <end position="31"/>
    </location>
</feature>
<reference evidence="18 19" key="1">
    <citation type="journal article" date="2015" name="Genome Announc.">
        <title>Draft Genome Sequence of Burkholderia sp. Strain PML1(12), an Ectomycorrhizosphere-Inhabiting Bacterium with Effective Mineral-Weathering Ability.</title>
        <authorList>
            <person name="Uroz S."/>
            <person name="Oger P."/>
        </authorList>
    </citation>
    <scope>NUCLEOTIDE SEQUENCE [LARGE SCALE GENOMIC DNA]</scope>
    <source>
        <strain evidence="19">PML1(12)</strain>
    </source>
</reference>
<evidence type="ECO:0000256" key="10">
    <source>
        <dbReference type="ARBA" id="ARBA00022777"/>
    </source>
</evidence>
<evidence type="ECO:0000256" key="11">
    <source>
        <dbReference type="ARBA" id="ARBA00022840"/>
    </source>
</evidence>
<feature type="domain" description="HAMP" evidence="17">
    <location>
        <begin position="159"/>
        <end position="211"/>
    </location>
</feature>
<dbReference type="GO" id="GO:0005886">
    <property type="term" value="C:plasma membrane"/>
    <property type="evidence" value="ECO:0007669"/>
    <property type="project" value="UniProtKB-SubCell"/>
</dbReference>
<dbReference type="GO" id="GO:0005524">
    <property type="term" value="F:ATP binding"/>
    <property type="evidence" value="ECO:0007669"/>
    <property type="project" value="UniProtKB-KW"/>
</dbReference>
<keyword evidence="4" id="KW-1003">Cell membrane</keyword>
<comment type="catalytic activity">
    <reaction evidence="1">
        <text>ATP + protein L-histidine = ADP + protein N-phospho-L-histidine.</text>
        <dbReference type="EC" id="2.7.13.3"/>
    </reaction>
</comment>
<keyword evidence="11" id="KW-0067">ATP-binding</keyword>
<protein>
    <recommendedName>
        <fullName evidence="3">histidine kinase</fullName>
        <ecNumber evidence="3">2.7.13.3</ecNumber>
    </recommendedName>
</protein>
<dbReference type="AlphaFoldDB" id="A0A0J1CJR2"/>
<dbReference type="CDD" id="cd06225">
    <property type="entry name" value="HAMP"/>
    <property type="match status" value="1"/>
</dbReference>
<dbReference type="PANTHER" id="PTHR44936">
    <property type="entry name" value="SENSOR PROTEIN CREC"/>
    <property type="match status" value="1"/>
</dbReference>
<evidence type="ECO:0000259" key="16">
    <source>
        <dbReference type="PROSITE" id="PS50109"/>
    </source>
</evidence>
<feature type="domain" description="Histidine kinase" evidence="16">
    <location>
        <begin position="219"/>
        <end position="422"/>
    </location>
</feature>
<evidence type="ECO:0000256" key="6">
    <source>
        <dbReference type="ARBA" id="ARBA00022553"/>
    </source>
</evidence>
<proteinExistence type="predicted"/>
<dbReference type="SUPFAM" id="SSF55874">
    <property type="entry name" value="ATPase domain of HSP90 chaperone/DNA topoisomerase II/histidine kinase"/>
    <property type="match status" value="1"/>
</dbReference>
<dbReference type="EMBL" id="AEJF01000245">
    <property type="protein sequence ID" value="KLU20696.1"/>
    <property type="molecule type" value="Genomic_DNA"/>
</dbReference>
<dbReference type="Pfam" id="PF02518">
    <property type="entry name" value="HATPase_c"/>
    <property type="match status" value="1"/>
</dbReference>